<proteinExistence type="inferred from homology"/>
<organism evidence="5 6">
    <name type="scientific">Phycicoccus elongatus Lp2</name>
    <dbReference type="NCBI Taxonomy" id="1193181"/>
    <lineage>
        <taxon>Bacteria</taxon>
        <taxon>Bacillati</taxon>
        <taxon>Actinomycetota</taxon>
        <taxon>Actinomycetes</taxon>
        <taxon>Micrococcales</taxon>
        <taxon>Intrasporangiaceae</taxon>
        <taxon>Phycicoccus</taxon>
    </lineage>
</organism>
<dbReference type="HOGENOM" id="CLU_1081545_0_0_11"/>
<dbReference type="CDD" id="cd06587">
    <property type="entry name" value="VOC"/>
    <property type="match status" value="1"/>
</dbReference>
<dbReference type="PROSITE" id="PS51819">
    <property type="entry name" value="VOC"/>
    <property type="match status" value="1"/>
</dbReference>
<comment type="similarity">
    <text evidence="1">Belongs to the bleomycin resistance protein family.</text>
</comment>
<dbReference type="SUPFAM" id="SSF54593">
    <property type="entry name" value="Glyoxalase/Bleomycin resistance protein/Dihydroxybiphenyl dioxygenase"/>
    <property type="match status" value="2"/>
</dbReference>
<gene>
    <name evidence="5" type="ORF">BN10_490008</name>
</gene>
<dbReference type="PANTHER" id="PTHR35908">
    <property type="entry name" value="HYPOTHETICAL FUSION PROTEIN"/>
    <property type="match status" value="1"/>
</dbReference>
<dbReference type="Gene3D" id="3.10.180.10">
    <property type="entry name" value="2,3-Dihydroxybiphenyl 1,2-Dioxygenase, domain 1"/>
    <property type="match status" value="2"/>
</dbReference>
<dbReference type="PANTHER" id="PTHR35908:SF1">
    <property type="entry name" value="CONSERVED PROTEIN"/>
    <property type="match status" value="1"/>
</dbReference>
<protein>
    <recommendedName>
        <fullName evidence="2">Bleomycin resistance protein</fullName>
    </recommendedName>
</protein>
<evidence type="ECO:0000313" key="6">
    <source>
        <dbReference type="Proteomes" id="UP000013167"/>
    </source>
</evidence>
<dbReference type="RefSeq" id="WP_010849914.1">
    <property type="nucleotide sequence ID" value="NZ_HF570956.1"/>
</dbReference>
<accession>N0DZF7</accession>
<dbReference type="EMBL" id="CAIZ01000118">
    <property type="protein sequence ID" value="CCH70038.1"/>
    <property type="molecule type" value="Genomic_DNA"/>
</dbReference>
<evidence type="ECO:0000256" key="2">
    <source>
        <dbReference type="ARBA" id="ARBA00021572"/>
    </source>
</evidence>
<dbReference type="InterPro" id="IPR041581">
    <property type="entry name" value="Glyoxalase_6"/>
</dbReference>
<feature type="domain" description="VOC" evidence="4">
    <location>
        <begin position="4"/>
        <end position="121"/>
    </location>
</feature>
<dbReference type="AlphaFoldDB" id="N0DZF7"/>
<keyword evidence="6" id="KW-1185">Reference proteome</keyword>
<keyword evidence="3" id="KW-0046">Antibiotic resistance</keyword>
<dbReference type="Pfam" id="PF19581">
    <property type="entry name" value="Glyoxalase_7"/>
    <property type="match status" value="1"/>
</dbReference>
<dbReference type="InterPro" id="IPR037523">
    <property type="entry name" value="VOC_core"/>
</dbReference>
<dbReference type="Pfam" id="PF18029">
    <property type="entry name" value="Glyoxalase_6"/>
    <property type="match status" value="1"/>
</dbReference>
<evidence type="ECO:0000256" key="1">
    <source>
        <dbReference type="ARBA" id="ARBA00011051"/>
    </source>
</evidence>
<dbReference type="STRING" id="1193181.BN10_490008"/>
<name>N0DZF7_9MICO</name>
<evidence type="ECO:0000313" key="5">
    <source>
        <dbReference type="EMBL" id="CCH70038.1"/>
    </source>
</evidence>
<dbReference type="Proteomes" id="UP000013167">
    <property type="component" value="Unassembled WGS sequence"/>
</dbReference>
<dbReference type="eggNOG" id="COG0346">
    <property type="taxonomic scope" value="Bacteria"/>
</dbReference>
<evidence type="ECO:0000259" key="4">
    <source>
        <dbReference type="PROSITE" id="PS51819"/>
    </source>
</evidence>
<dbReference type="InterPro" id="IPR029068">
    <property type="entry name" value="Glyas_Bleomycin-R_OHBP_Dase"/>
</dbReference>
<sequence>MSLRVSHTTINATNAHALSVFWAAVLGYAEDPDDPNASGHGKCMIFSPDLRHRILFIEVEDLVPAGRMHFDLTATDGTREAELERVLALGAAQVADRRTPGGKGWVVLADPEGNTFCVLRSDAERRAMGDPILPGPANIPGVETRPGGSIPILPMGDPASVLVWWGRLGFVVEFEHRFAPELPLYVGLRRGMADVHLSQHRGDTTGPGVMYLWVDDVDEVAAEFGVPVDDNPWGRDCQIVDPSGNRVRVGTALRAPA</sequence>
<evidence type="ECO:0000256" key="3">
    <source>
        <dbReference type="ARBA" id="ARBA00023251"/>
    </source>
</evidence>
<reference evidence="5 6" key="1">
    <citation type="journal article" date="2013" name="ISME J.">
        <title>A metabolic model for members of the genus Tetrasphaera involved in enhanced biological phosphorus removal.</title>
        <authorList>
            <person name="Kristiansen R."/>
            <person name="Nguyen H.T.T."/>
            <person name="Saunders A.M."/>
            <person name="Nielsen J.L."/>
            <person name="Wimmer R."/>
            <person name="Le V.Q."/>
            <person name="McIlroy S.J."/>
            <person name="Petrovski S."/>
            <person name="Seviour R.J."/>
            <person name="Calteau A."/>
            <person name="Nielsen K.L."/>
            <person name="Nielsen P.H."/>
        </authorList>
    </citation>
    <scope>NUCLEOTIDE SEQUENCE [LARGE SCALE GENOMIC DNA]</scope>
    <source>
        <strain evidence="5 6">Lp2</strain>
    </source>
</reference>
<dbReference type="InterPro" id="IPR000335">
    <property type="entry name" value="Bleomycin-R"/>
</dbReference>
<comment type="caution">
    <text evidence="5">The sequence shown here is derived from an EMBL/GenBank/DDBJ whole genome shotgun (WGS) entry which is preliminary data.</text>
</comment>
<dbReference type="GO" id="GO:0046677">
    <property type="term" value="P:response to antibiotic"/>
    <property type="evidence" value="ECO:0007669"/>
    <property type="project" value="UniProtKB-KW"/>
</dbReference>